<gene>
    <name evidence="1" type="ORF">UFOVP326_17</name>
</gene>
<accession>A0A6J5LZT2</accession>
<reference evidence="1" key="1">
    <citation type="submission" date="2020-04" db="EMBL/GenBank/DDBJ databases">
        <authorList>
            <person name="Chiriac C."/>
            <person name="Salcher M."/>
            <person name="Ghai R."/>
            <person name="Kavagutti S V."/>
        </authorList>
    </citation>
    <scope>NUCLEOTIDE SEQUENCE</scope>
</reference>
<proteinExistence type="predicted"/>
<evidence type="ECO:0000313" key="1">
    <source>
        <dbReference type="EMBL" id="CAB4137279.1"/>
    </source>
</evidence>
<dbReference type="EMBL" id="LR796340">
    <property type="protein sequence ID" value="CAB4137279.1"/>
    <property type="molecule type" value="Genomic_DNA"/>
</dbReference>
<organism evidence="1">
    <name type="scientific">uncultured Caudovirales phage</name>
    <dbReference type="NCBI Taxonomy" id="2100421"/>
    <lineage>
        <taxon>Viruses</taxon>
        <taxon>Duplodnaviria</taxon>
        <taxon>Heunggongvirae</taxon>
        <taxon>Uroviricota</taxon>
        <taxon>Caudoviricetes</taxon>
        <taxon>Peduoviridae</taxon>
        <taxon>Maltschvirus</taxon>
        <taxon>Maltschvirus maltsch</taxon>
    </lineage>
</organism>
<protein>
    <submittedName>
        <fullName evidence="1">Uncharacterized protein</fullName>
    </submittedName>
</protein>
<dbReference type="Pfam" id="PF23148">
    <property type="entry name" value="Gp77"/>
    <property type="match status" value="1"/>
</dbReference>
<dbReference type="InterPro" id="IPR056928">
    <property type="entry name" value="Gp77-like"/>
</dbReference>
<name>A0A6J5LZT2_9CAUD</name>
<sequence length="365" mass="39080">MASGTGFQTDDAGGLWASQPPAQARNYAVDLSAELPAGHTIATATWAVAPAGLTVASAGTEGQTARVRVTGGTHGTWYSVTGTVTSSGGEVCITVFRLHVWDPAQLGAGVVSCFPNLAAAVSQLRRDRLVAVAAQYLPDLHLHDEYLLERLVSAEREATRQLGFFLTPREILPNGHPPAERAALEAEGKVVEVEPGYDLTPGFWSGTAWGELYLRHRPVLAIHGVRLAHPLPSSSTYNIPQEWMRWDRDKGVLNLVPNVSAIGIPLNAFALSIVGGGRSVPLMIQVRYRAGLENAARDHPDILSAIKALAVLETIEDKFIPASGSVSADGLSRSMSWDPDKFREGVETKLKGIRRSVLGVMMAVV</sequence>